<evidence type="ECO:0000313" key="2">
    <source>
        <dbReference type="EMBL" id="PIR70111.1"/>
    </source>
</evidence>
<sequence>MIIFFIILFFVSIFTFSVLYLKHLHQVWVMSKDELVEVIRLKPSPFKEVDDKFFAPMTERIFYAVPIIFYRSMEKIMKKIKELLVHIERTSDRVIHYVQRREASMDNTRFSPFWKEMHDWRNNLNNENLKPDSEVKKEDVLVE</sequence>
<dbReference type="Proteomes" id="UP000229383">
    <property type="component" value="Unassembled WGS sequence"/>
</dbReference>
<keyword evidence="1" id="KW-0812">Transmembrane</keyword>
<dbReference type="EMBL" id="PFCN01000035">
    <property type="protein sequence ID" value="PIR70111.1"/>
    <property type="molecule type" value="Genomic_DNA"/>
</dbReference>
<organism evidence="2 3">
    <name type="scientific">Candidatus Niyogibacteria bacterium CG10_big_fil_rev_8_21_14_0_10_42_19</name>
    <dbReference type="NCBI Taxonomy" id="1974725"/>
    <lineage>
        <taxon>Bacteria</taxon>
        <taxon>Candidatus Niyogiibacteriota</taxon>
    </lineage>
</organism>
<accession>A0A2H0TEY9</accession>
<comment type="caution">
    <text evidence="2">The sequence shown here is derived from an EMBL/GenBank/DDBJ whole genome shotgun (WGS) entry which is preliminary data.</text>
</comment>
<gene>
    <name evidence="2" type="ORF">COU46_03075</name>
</gene>
<reference evidence="3" key="1">
    <citation type="submission" date="2017-09" db="EMBL/GenBank/DDBJ databases">
        <title>Depth-based differentiation of microbial function through sediment-hosted aquifers and enrichment of novel symbionts in the deep terrestrial subsurface.</title>
        <authorList>
            <person name="Probst A.J."/>
            <person name="Ladd B."/>
            <person name="Jarett J.K."/>
            <person name="Geller-Mcgrath D.E."/>
            <person name="Sieber C.M.K."/>
            <person name="Emerson J.B."/>
            <person name="Anantharaman K."/>
            <person name="Thomas B.C."/>
            <person name="Malmstrom R."/>
            <person name="Stieglmeier M."/>
            <person name="Klingl A."/>
            <person name="Woyke T."/>
            <person name="Ryan C.M."/>
            <person name="Banfield J.F."/>
        </authorList>
    </citation>
    <scope>NUCLEOTIDE SEQUENCE [LARGE SCALE GENOMIC DNA]</scope>
</reference>
<feature type="transmembrane region" description="Helical" evidence="1">
    <location>
        <begin position="53"/>
        <end position="70"/>
    </location>
</feature>
<evidence type="ECO:0000256" key="1">
    <source>
        <dbReference type="SAM" id="Phobius"/>
    </source>
</evidence>
<proteinExistence type="predicted"/>
<keyword evidence="1" id="KW-1133">Transmembrane helix</keyword>
<dbReference type="AlphaFoldDB" id="A0A2H0TEY9"/>
<evidence type="ECO:0000313" key="3">
    <source>
        <dbReference type="Proteomes" id="UP000229383"/>
    </source>
</evidence>
<keyword evidence="1" id="KW-0472">Membrane</keyword>
<name>A0A2H0TEY9_9BACT</name>
<protein>
    <submittedName>
        <fullName evidence="2">Uncharacterized protein</fullName>
    </submittedName>
</protein>